<sequence length="326" mass="37162">MPYPIGFRQGRQQPGAGSYTNDNSSRWNDVPDFSFDIDEVNAAIDALDTEITSHNQAPLRPLPKPTAGPKRARTPAERERELNYALVAAHRNLTRMSQYVLKLEARANLATKEDLRQTLEATYENNQHSSSTSREGDGGHHHQYHEQLVEDVSRLSDQVWNRLYLVDKSFRRLSRKNRQAPDGRSGPITLQGETHVKTWLERAAESNAVLGEETLFYTVRDMAAGRPLADWFVYIRDLCTNKKDGAEPMREDRVVAIAWAFMDRAIRPPARPRLSTTVEQFTREWEALRRSGALEGALEDPDGQQESDAEILESWKGIWAARQRPL</sequence>
<dbReference type="EMBL" id="JAQQWE010000008">
    <property type="protein sequence ID" value="KAK7942616.1"/>
    <property type="molecule type" value="Genomic_DNA"/>
</dbReference>
<dbReference type="Proteomes" id="UP001391051">
    <property type="component" value="Unassembled WGS sequence"/>
</dbReference>
<feature type="region of interest" description="Disordered" evidence="1">
    <location>
        <begin position="51"/>
        <end position="77"/>
    </location>
</feature>
<feature type="region of interest" description="Disordered" evidence="1">
    <location>
        <begin position="123"/>
        <end position="142"/>
    </location>
</feature>
<evidence type="ECO:0000256" key="1">
    <source>
        <dbReference type="SAM" id="MobiDB-lite"/>
    </source>
</evidence>
<keyword evidence="3" id="KW-1185">Reference proteome</keyword>
<feature type="compositionally biased region" description="Polar residues" evidence="1">
    <location>
        <begin position="123"/>
        <end position="133"/>
    </location>
</feature>
<feature type="region of interest" description="Disordered" evidence="1">
    <location>
        <begin position="1"/>
        <end position="25"/>
    </location>
</feature>
<dbReference type="RefSeq" id="XP_066694647.1">
    <property type="nucleotide sequence ID" value="XM_066847951.1"/>
</dbReference>
<name>A0ABR1PXZ9_9PEZI</name>
<evidence type="ECO:0000313" key="3">
    <source>
        <dbReference type="Proteomes" id="UP001391051"/>
    </source>
</evidence>
<comment type="caution">
    <text evidence="2">The sequence shown here is derived from an EMBL/GenBank/DDBJ whole genome shotgun (WGS) entry which is preliminary data.</text>
</comment>
<dbReference type="GeneID" id="92081013"/>
<accession>A0ABR1PXZ9</accession>
<proteinExistence type="predicted"/>
<evidence type="ECO:0000313" key="2">
    <source>
        <dbReference type="EMBL" id="KAK7942616.1"/>
    </source>
</evidence>
<protein>
    <submittedName>
        <fullName evidence="2">Uncharacterized protein</fullName>
    </submittedName>
</protein>
<organism evidence="2 3">
    <name type="scientific">Apiospora aurea</name>
    <dbReference type="NCBI Taxonomy" id="335848"/>
    <lineage>
        <taxon>Eukaryota</taxon>
        <taxon>Fungi</taxon>
        <taxon>Dikarya</taxon>
        <taxon>Ascomycota</taxon>
        <taxon>Pezizomycotina</taxon>
        <taxon>Sordariomycetes</taxon>
        <taxon>Xylariomycetidae</taxon>
        <taxon>Amphisphaeriales</taxon>
        <taxon>Apiosporaceae</taxon>
        <taxon>Apiospora</taxon>
    </lineage>
</organism>
<reference evidence="2 3" key="1">
    <citation type="submission" date="2023-01" db="EMBL/GenBank/DDBJ databases">
        <title>Analysis of 21 Apiospora genomes using comparative genomics revels a genus with tremendous synthesis potential of carbohydrate active enzymes and secondary metabolites.</title>
        <authorList>
            <person name="Sorensen T."/>
        </authorList>
    </citation>
    <scope>NUCLEOTIDE SEQUENCE [LARGE SCALE GENOMIC DNA]</scope>
    <source>
        <strain evidence="2 3">CBS 24483</strain>
    </source>
</reference>
<gene>
    <name evidence="2" type="ORF">PG986_011729</name>
</gene>